<dbReference type="RefSeq" id="XP_003096790.1">
    <property type="nucleotide sequence ID" value="XM_003096742.1"/>
</dbReference>
<dbReference type="OrthoDB" id="5906756at2759"/>
<dbReference type="EMBL" id="WUAV01000006">
    <property type="protein sequence ID" value="KAF1745942.1"/>
    <property type="molecule type" value="Genomic_DNA"/>
</dbReference>
<dbReference type="HOGENOM" id="CLU_2576110_0_0_1"/>
<evidence type="ECO:0000313" key="1">
    <source>
        <dbReference type="EMBL" id="EFO85433.1"/>
    </source>
</evidence>
<dbReference type="EMBL" id="DS268524">
    <property type="protein sequence ID" value="EFO85433.1"/>
    <property type="molecule type" value="Genomic_DNA"/>
</dbReference>
<dbReference type="AlphaFoldDB" id="E3N471"/>
<accession>E3N471</accession>
<organism evidence="3">
    <name type="scientific">Caenorhabditis remanei</name>
    <name type="common">Caenorhabditis vulgaris</name>
    <dbReference type="NCBI Taxonomy" id="31234"/>
    <lineage>
        <taxon>Eukaryota</taxon>
        <taxon>Metazoa</taxon>
        <taxon>Ecdysozoa</taxon>
        <taxon>Nematoda</taxon>
        <taxon>Chromadorea</taxon>
        <taxon>Rhabditida</taxon>
        <taxon>Rhabditina</taxon>
        <taxon>Rhabditomorpha</taxon>
        <taxon>Rhabditoidea</taxon>
        <taxon>Rhabditidae</taxon>
        <taxon>Peloderinae</taxon>
        <taxon>Caenorhabditis</taxon>
    </lineage>
</organism>
<dbReference type="Proteomes" id="UP000008281">
    <property type="component" value="Unassembled WGS sequence"/>
</dbReference>
<reference evidence="1" key="1">
    <citation type="submission" date="2007-07" db="EMBL/GenBank/DDBJ databases">
        <title>PCAP assembly of the Caenorhabditis remanei genome.</title>
        <authorList>
            <consortium name="The Caenorhabditis remanei Sequencing Consortium"/>
            <person name="Wilson R.K."/>
        </authorList>
    </citation>
    <scope>NUCLEOTIDE SEQUENCE [LARGE SCALE GENOMIC DNA]</scope>
    <source>
        <strain evidence="1">PB4641</strain>
    </source>
</reference>
<dbReference type="CTD" id="9825282"/>
<dbReference type="Proteomes" id="UP000483820">
    <property type="component" value="Chromosome X"/>
</dbReference>
<dbReference type="Gene3D" id="3.30.1370.110">
    <property type="match status" value="1"/>
</dbReference>
<keyword evidence="3" id="KW-1185">Reference proteome</keyword>
<dbReference type="InterPro" id="IPR036063">
    <property type="entry name" value="Smr_dom_sf"/>
</dbReference>
<evidence type="ECO:0000313" key="3">
    <source>
        <dbReference type="Proteomes" id="UP000008281"/>
    </source>
</evidence>
<dbReference type="GeneID" id="9825282"/>
<evidence type="ECO:0000313" key="4">
    <source>
        <dbReference type="Proteomes" id="UP000483820"/>
    </source>
</evidence>
<dbReference type="KEGG" id="crq:GCK72_022390"/>
<gene>
    <name evidence="1" type="ORF">CRE_23661</name>
    <name evidence="2" type="ORF">GCK72_022390</name>
</gene>
<proteinExistence type="predicted"/>
<evidence type="ECO:0000313" key="2">
    <source>
        <dbReference type="EMBL" id="KAF1745942.1"/>
    </source>
</evidence>
<protein>
    <recommendedName>
        <fullName evidence="5">Smr domain-containing protein</fullName>
    </recommendedName>
</protein>
<reference evidence="2 4" key="2">
    <citation type="submission" date="2019-12" db="EMBL/GenBank/DDBJ databases">
        <title>Chromosome-level assembly of the Caenorhabditis remanei genome.</title>
        <authorList>
            <person name="Teterina A.A."/>
            <person name="Willis J.H."/>
            <person name="Phillips P.C."/>
        </authorList>
    </citation>
    <scope>NUCLEOTIDE SEQUENCE [LARGE SCALE GENOMIC DNA]</scope>
    <source>
        <strain evidence="2 4">PX506</strain>
        <tissue evidence="2">Whole organism</tissue>
    </source>
</reference>
<evidence type="ECO:0008006" key="5">
    <source>
        <dbReference type="Google" id="ProtNLM"/>
    </source>
</evidence>
<sequence>MESIDLYYITDHGAVSYALEVVEKEQKKKKHIEILNVTENGNWNAYGVAAIKNAILRDLGWLGYYKAVEDRNPGVVFVKFK</sequence>
<name>E3N471_CAERE</name>